<comment type="similarity">
    <text evidence="1 3">Belongs to the RRF family.</text>
</comment>
<dbReference type="RefSeq" id="WP_208131236.1">
    <property type="nucleotide sequence ID" value="NZ_BAABGQ010000006.1"/>
</dbReference>
<name>A0ABP8QDZ1_9BACT</name>
<feature type="domain" description="Ribosome recycling factor" evidence="4">
    <location>
        <begin position="26"/>
        <end position="185"/>
    </location>
</feature>
<dbReference type="EMBL" id="BAABGQ010000006">
    <property type="protein sequence ID" value="GAA4500436.1"/>
    <property type="molecule type" value="Genomic_DNA"/>
</dbReference>
<dbReference type="Gene3D" id="1.10.132.20">
    <property type="entry name" value="Ribosome-recycling factor"/>
    <property type="match status" value="1"/>
</dbReference>
<dbReference type="InterPro" id="IPR036191">
    <property type="entry name" value="RRF_sf"/>
</dbReference>
<dbReference type="InterPro" id="IPR023584">
    <property type="entry name" value="Ribosome_recyc_fac_dom"/>
</dbReference>
<dbReference type="NCBIfam" id="TIGR00496">
    <property type="entry name" value="frr"/>
    <property type="match status" value="1"/>
</dbReference>
<keyword evidence="2 3" id="KW-0648">Protein biosynthesis</keyword>
<organism evidence="5 6">
    <name type="scientific">Hymenobacter ginsengisoli</name>
    <dbReference type="NCBI Taxonomy" id="1051626"/>
    <lineage>
        <taxon>Bacteria</taxon>
        <taxon>Pseudomonadati</taxon>
        <taxon>Bacteroidota</taxon>
        <taxon>Cytophagia</taxon>
        <taxon>Cytophagales</taxon>
        <taxon>Hymenobacteraceae</taxon>
        <taxon>Hymenobacter</taxon>
    </lineage>
</organism>
<proteinExistence type="inferred from homology"/>
<dbReference type="Gene3D" id="3.30.1360.40">
    <property type="match status" value="1"/>
</dbReference>
<dbReference type="PANTHER" id="PTHR20982:SF3">
    <property type="entry name" value="MITOCHONDRIAL RIBOSOME RECYCLING FACTOR PSEUDO 1"/>
    <property type="match status" value="1"/>
</dbReference>
<evidence type="ECO:0000313" key="5">
    <source>
        <dbReference type="EMBL" id="GAA4500436.1"/>
    </source>
</evidence>
<evidence type="ECO:0000256" key="3">
    <source>
        <dbReference type="HAMAP-Rule" id="MF_00040"/>
    </source>
</evidence>
<comment type="caution">
    <text evidence="5">The sequence shown here is derived from an EMBL/GenBank/DDBJ whole genome shotgun (WGS) entry which is preliminary data.</text>
</comment>
<evidence type="ECO:0000256" key="2">
    <source>
        <dbReference type="ARBA" id="ARBA00022917"/>
    </source>
</evidence>
<accession>A0ABP8QDZ1</accession>
<dbReference type="PANTHER" id="PTHR20982">
    <property type="entry name" value="RIBOSOME RECYCLING FACTOR"/>
    <property type="match status" value="1"/>
</dbReference>
<dbReference type="Proteomes" id="UP001501243">
    <property type="component" value="Unassembled WGS sequence"/>
</dbReference>
<evidence type="ECO:0000259" key="4">
    <source>
        <dbReference type="Pfam" id="PF01765"/>
    </source>
</evidence>
<comment type="function">
    <text evidence="3">Responsible for the release of ribosomes from messenger RNA at the termination of protein biosynthesis. May increase the efficiency of translation by recycling ribosomes from one round of translation to another.</text>
</comment>
<dbReference type="Pfam" id="PF01765">
    <property type="entry name" value="RRF"/>
    <property type="match status" value="1"/>
</dbReference>
<sequence>MDEEIQFYLSDAEESMGKAVAHVGVEMSRIRAGKASPAMLDGLRVDYYGTPTPVSQIANISAPDPRSLHIKPWEKNMVSEIVKAIKNSDLGLNPVSDADGVRLNIPAMTEERRRDLVKQAKNEVESGKVRVRAIRKDTNEALRKLQKDGAAEDAIKDAEAKVQKYTDAHIIEVDKLFTKKESEIMTI</sequence>
<dbReference type="CDD" id="cd00520">
    <property type="entry name" value="RRF"/>
    <property type="match status" value="1"/>
</dbReference>
<keyword evidence="3" id="KW-0963">Cytoplasm</keyword>
<dbReference type="HAMAP" id="MF_00040">
    <property type="entry name" value="RRF"/>
    <property type="match status" value="1"/>
</dbReference>
<comment type="subcellular location">
    <subcellularLocation>
        <location evidence="3">Cytoplasm</location>
    </subcellularLocation>
</comment>
<dbReference type="SUPFAM" id="SSF55194">
    <property type="entry name" value="Ribosome recycling factor, RRF"/>
    <property type="match status" value="1"/>
</dbReference>
<reference evidence="6" key="1">
    <citation type="journal article" date="2019" name="Int. J. Syst. Evol. Microbiol.">
        <title>The Global Catalogue of Microorganisms (GCM) 10K type strain sequencing project: providing services to taxonomists for standard genome sequencing and annotation.</title>
        <authorList>
            <consortium name="The Broad Institute Genomics Platform"/>
            <consortium name="The Broad Institute Genome Sequencing Center for Infectious Disease"/>
            <person name="Wu L."/>
            <person name="Ma J."/>
        </authorList>
    </citation>
    <scope>NUCLEOTIDE SEQUENCE [LARGE SCALE GENOMIC DNA]</scope>
    <source>
        <strain evidence="6">JCM 17841</strain>
    </source>
</reference>
<dbReference type="InterPro" id="IPR002661">
    <property type="entry name" value="Ribosome_recyc_fac"/>
</dbReference>
<keyword evidence="6" id="KW-1185">Reference proteome</keyword>
<evidence type="ECO:0000313" key="6">
    <source>
        <dbReference type="Proteomes" id="UP001501243"/>
    </source>
</evidence>
<protein>
    <recommendedName>
        <fullName evidence="3">Ribosome-recycling factor</fullName>
        <shortName evidence="3">RRF</shortName>
    </recommendedName>
    <alternativeName>
        <fullName evidence="3">Ribosome-releasing factor</fullName>
    </alternativeName>
</protein>
<evidence type="ECO:0000256" key="1">
    <source>
        <dbReference type="ARBA" id="ARBA00005912"/>
    </source>
</evidence>
<gene>
    <name evidence="3 5" type="primary">frr</name>
    <name evidence="5" type="ORF">GCM10023172_20690</name>
</gene>